<reference evidence="2 3" key="1">
    <citation type="submission" date="2017-08" db="EMBL/GenBank/DDBJ databases">
        <title>Infants hospitalized years apart are colonized by the same room-sourced microbial strains.</title>
        <authorList>
            <person name="Brooks B."/>
            <person name="Olm M.R."/>
            <person name="Firek B.A."/>
            <person name="Baker R."/>
            <person name="Thomas B.C."/>
            <person name="Morowitz M.J."/>
            <person name="Banfield J.F."/>
        </authorList>
    </citation>
    <scope>NUCLEOTIDE SEQUENCE [LARGE SCALE GENOMIC DNA]</scope>
    <source>
        <strain evidence="2">S2_018_000_R3_119</strain>
    </source>
</reference>
<dbReference type="Proteomes" id="UP000249555">
    <property type="component" value="Unassembled WGS sequence"/>
</dbReference>
<name>A0A2W5AFP8_9SPHN</name>
<feature type="domain" description="DUF4158" evidence="1">
    <location>
        <begin position="6"/>
        <end position="50"/>
    </location>
</feature>
<evidence type="ECO:0000313" key="3">
    <source>
        <dbReference type="Proteomes" id="UP000249555"/>
    </source>
</evidence>
<dbReference type="AlphaFoldDB" id="A0A2W5AFP8"/>
<accession>A0A2W5AFP8</accession>
<evidence type="ECO:0000259" key="1">
    <source>
        <dbReference type="Pfam" id="PF13700"/>
    </source>
</evidence>
<dbReference type="InterPro" id="IPR025296">
    <property type="entry name" value="DUF4158"/>
</dbReference>
<evidence type="ECO:0000313" key="2">
    <source>
        <dbReference type="EMBL" id="PZO69815.1"/>
    </source>
</evidence>
<gene>
    <name evidence="2" type="ORF">DI640_15190</name>
</gene>
<proteinExistence type="predicted"/>
<comment type="caution">
    <text evidence="2">The sequence shown here is derived from an EMBL/GenBank/DDBJ whole genome shotgun (WGS) entry which is preliminary data.</text>
</comment>
<sequence>MARRDLLTGDERRALFGVPLDRASLAKFYPLADEDRVLIEAKRGDANRLG</sequence>
<dbReference type="Pfam" id="PF13700">
    <property type="entry name" value="DUF4158"/>
    <property type="match status" value="1"/>
</dbReference>
<organism evidence="2 3">
    <name type="scientific">Sphingomonas taxi</name>
    <dbReference type="NCBI Taxonomy" id="1549858"/>
    <lineage>
        <taxon>Bacteria</taxon>
        <taxon>Pseudomonadati</taxon>
        <taxon>Pseudomonadota</taxon>
        <taxon>Alphaproteobacteria</taxon>
        <taxon>Sphingomonadales</taxon>
        <taxon>Sphingomonadaceae</taxon>
        <taxon>Sphingomonas</taxon>
    </lineage>
</organism>
<feature type="non-terminal residue" evidence="2">
    <location>
        <position position="50"/>
    </location>
</feature>
<dbReference type="EMBL" id="QFMX01000142">
    <property type="protein sequence ID" value="PZO69815.1"/>
    <property type="molecule type" value="Genomic_DNA"/>
</dbReference>
<protein>
    <recommendedName>
        <fullName evidence="1">DUF4158 domain-containing protein</fullName>
    </recommendedName>
</protein>